<dbReference type="GO" id="GO:0043546">
    <property type="term" value="F:molybdopterin cofactor binding"/>
    <property type="evidence" value="ECO:0007669"/>
    <property type="project" value="InterPro"/>
</dbReference>
<sequence length="743" mass="82678">MYNLEFRRSLEELLHNEETVDSWIYTTCGYCGTGCGLYLGVKKGRAVAVKPNPSSSVNQGQLCLKGIYAWKTLEHPERATRPLRRVGEKMVPITWEEAHETLARKIREALEQGGPEAIGIYHGGQLTLEEYYALHKLAKGVLGTPNIDANTRLCMASTSMGYIRSFGIDAPPGCYEDLDTAEVIFILGANPAEMHPQVWQRILRNRQRKGTKLIVADPRLTLPASVADLHLRLRCGSNIPLVYSIIYVLIRENLLDWGFITKATAGFEDLKVAAQDFPPEVAQELTGVPARDIIQAAHLFGRAATAVTLFCQGVNQSLQAVDTVTLINSLHLITGKIGRPGCAPLSLTGQSSSLSMREIGGAGSLPGLRNPKNPRHRHEVARFWGVEEKILPQHTNDIHTMLELIDAGRLRVLWVIGTNPAVSLPDQQYVRRQLERVFLVVQDIFYPLETAYYADLFLPAAQWGEKTGTITNSERRVNLVQKVTQPPGKAQDDLTIICQVARNLGAGRLFPWPGPEEVFNELKELTRHRPNDLTGITYNRLKAEGGIQWPCPEGAKTGTARLYTDGFFPTDPAVSQAYGEFNANPGRAKLWAVPYHPPSPFKDPDYPFWLNTGRVIEHYHTRTKTKRILELNVLIPQPFVEINPQDAAALGIKEGDWVKVVSRQGWVKVRARVTPVVSKGEVFLPFHFGDLDPGERQQPQAANHLTSRITDPISRQPLTKVGTCRLEKIESGKELSLLPNSGL</sequence>
<dbReference type="PROSITE" id="PS51669">
    <property type="entry name" value="4FE4S_MOW_BIS_MGD"/>
    <property type="match status" value="1"/>
</dbReference>
<dbReference type="InterPro" id="IPR006963">
    <property type="entry name" value="Mopterin_OxRdtase_4Fe-4S_dom"/>
</dbReference>
<organism evidence="6 7">
    <name type="scientific">Thermanaeromonas toyohensis ToBE</name>
    <dbReference type="NCBI Taxonomy" id="698762"/>
    <lineage>
        <taxon>Bacteria</taxon>
        <taxon>Bacillati</taxon>
        <taxon>Bacillota</taxon>
        <taxon>Clostridia</taxon>
        <taxon>Neomoorellales</taxon>
        <taxon>Neomoorellaceae</taxon>
        <taxon>Thermanaeromonas</taxon>
    </lineage>
</organism>
<dbReference type="InterPro" id="IPR006657">
    <property type="entry name" value="MoPterin_dinucl-bd_dom"/>
</dbReference>
<dbReference type="PANTHER" id="PTHR43105:SF10">
    <property type="entry name" value="NADH-QUINONE OXIDOREDUCTASE SUBUNIT G"/>
    <property type="match status" value="1"/>
</dbReference>
<evidence type="ECO:0000313" key="7">
    <source>
        <dbReference type="Proteomes" id="UP000192569"/>
    </source>
</evidence>
<dbReference type="InterPro" id="IPR009010">
    <property type="entry name" value="Asp_de-COase-like_dom_sf"/>
</dbReference>
<dbReference type="CDD" id="cd00508">
    <property type="entry name" value="MopB_CT_Fdh-Nap-like"/>
    <property type="match status" value="1"/>
</dbReference>
<keyword evidence="3" id="KW-0408">Iron</keyword>
<dbReference type="PROSITE" id="PS00551">
    <property type="entry name" value="MOLYBDOPTERIN_PROK_1"/>
    <property type="match status" value="1"/>
</dbReference>
<dbReference type="InterPro" id="IPR006656">
    <property type="entry name" value="Mopterin_OxRdtase"/>
</dbReference>
<dbReference type="Gene3D" id="3.40.50.740">
    <property type="match status" value="1"/>
</dbReference>
<dbReference type="PROSITE" id="PS00932">
    <property type="entry name" value="MOLYBDOPTERIN_PROK_3"/>
    <property type="match status" value="1"/>
</dbReference>
<dbReference type="EMBL" id="LT838272">
    <property type="protein sequence ID" value="SMB98053.1"/>
    <property type="molecule type" value="Genomic_DNA"/>
</dbReference>
<dbReference type="Gene3D" id="2.20.25.90">
    <property type="entry name" value="ADC-like domains"/>
    <property type="match status" value="1"/>
</dbReference>
<dbReference type="InterPro" id="IPR027467">
    <property type="entry name" value="MopterinOxRdtase_cofactor_BS"/>
</dbReference>
<evidence type="ECO:0000256" key="1">
    <source>
        <dbReference type="ARBA" id="ARBA00022485"/>
    </source>
</evidence>
<dbReference type="AlphaFoldDB" id="A0A1W1VXT4"/>
<dbReference type="RefSeq" id="WP_084665668.1">
    <property type="nucleotide sequence ID" value="NZ_LT838272.1"/>
</dbReference>
<dbReference type="Gene3D" id="3.40.228.10">
    <property type="entry name" value="Dimethylsulfoxide Reductase, domain 2"/>
    <property type="match status" value="1"/>
</dbReference>
<keyword evidence="7" id="KW-1185">Reference proteome</keyword>
<dbReference type="STRING" id="698762.SAMN00808754_2100"/>
<protein>
    <submittedName>
        <fullName evidence="6">Nitrate reductase (Quinol-dependent), catalytic subunit</fullName>
    </submittedName>
</protein>
<gene>
    <name evidence="6" type="ORF">SAMN00808754_2100</name>
</gene>
<dbReference type="GO" id="GO:0051539">
    <property type="term" value="F:4 iron, 4 sulfur cluster binding"/>
    <property type="evidence" value="ECO:0007669"/>
    <property type="project" value="UniProtKB-KW"/>
</dbReference>
<dbReference type="SUPFAM" id="SSF50692">
    <property type="entry name" value="ADC-like"/>
    <property type="match status" value="1"/>
</dbReference>
<dbReference type="Pfam" id="PF04879">
    <property type="entry name" value="Molybdop_Fe4S4"/>
    <property type="match status" value="1"/>
</dbReference>
<accession>A0A1W1VXT4</accession>
<dbReference type="CDD" id="cd02754">
    <property type="entry name" value="MopB_Nitrate-R-NapA-like"/>
    <property type="match status" value="1"/>
</dbReference>
<dbReference type="OrthoDB" id="9803192at2"/>
<evidence type="ECO:0000259" key="5">
    <source>
        <dbReference type="PROSITE" id="PS51669"/>
    </source>
</evidence>
<evidence type="ECO:0000256" key="4">
    <source>
        <dbReference type="ARBA" id="ARBA00023014"/>
    </source>
</evidence>
<keyword evidence="2" id="KW-0479">Metal-binding</keyword>
<dbReference type="Gene3D" id="2.40.40.20">
    <property type="match status" value="1"/>
</dbReference>
<dbReference type="Proteomes" id="UP000192569">
    <property type="component" value="Chromosome I"/>
</dbReference>
<dbReference type="Pfam" id="PF00384">
    <property type="entry name" value="Molybdopterin"/>
    <property type="match status" value="1"/>
</dbReference>
<name>A0A1W1VXT4_9FIRM</name>
<reference evidence="6 7" key="1">
    <citation type="submission" date="2017-04" db="EMBL/GenBank/DDBJ databases">
        <authorList>
            <person name="Afonso C.L."/>
            <person name="Miller P.J."/>
            <person name="Scott M.A."/>
            <person name="Spackman E."/>
            <person name="Goraichik I."/>
            <person name="Dimitrov K.M."/>
            <person name="Suarez D.L."/>
            <person name="Swayne D.E."/>
        </authorList>
    </citation>
    <scope>NUCLEOTIDE SEQUENCE [LARGE SCALE GENOMIC DNA]</scope>
    <source>
        <strain evidence="6 7">ToBE</strain>
    </source>
</reference>
<dbReference type="InterPro" id="IPR050123">
    <property type="entry name" value="Prok_molybdopt-oxidoreductase"/>
</dbReference>
<evidence type="ECO:0000313" key="6">
    <source>
        <dbReference type="EMBL" id="SMB98053.1"/>
    </source>
</evidence>
<proteinExistence type="predicted"/>
<evidence type="ECO:0000256" key="2">
    <source>
        <dbReference type="ARBA" id="ARBA00022723"/>
    </source>
</evidence>
<keyword evidence="4" id="KW-0411">Iron-sulfur</keyword>
<dbReference type="GO" id="GO:0046872">
    <property type="term" value="F:metal ion binding"/>
    <property type="evidence" value="ECO:0007669"/>
    <property type="project" value="UniProtKB-KW"/>
</dbReference>
<dbReference type="GO" id="GO:0016491">
    <property type="term" value="F:oxidoreductase activity"/>
    <property type="evidence" value="ECO:0007669"/>
    <property type="project" value="InterPro"/>
</dbReference>
<evidence type="ECO:0000256" key="3">
    <source>
        <dbReference type="ARBA" id="ARBA00023004"/>
    </source>
</evidence>
<dbReference type="SMART" id="SM00926">
    <property type="entry name" value="Molybdop_Fe4S4"/>
    <property type="match status" value="1"/>
</dbReference>
<keyword evidence="1" id="KW-0004">4Fe-4S</keyword>
<dbReference type="PANTHER" id="PTHR43105">
    <property type="entry name" value="RESPIRATORY NITRATE REDUCTASE"/>
    <property type="match status" value="1"/>
</dbReference>
<dbReference type="SUPFAM" id="SSF53706">
    <property type="entry name" value="Formate dehydrogenase/DMSO reductase, domains 1-3"/>
    <property type="match status" value="1"/>
</dbReference>
<dbReference type="GO" id="GO:0016020">
    <property type="term" value="C:membrane"/>
    <property type="evidence" value="ECO:0007669"/>
    <property type="project" value="TreeGrafter"/>
</dbReference>
<dbReference type="InterPro" id="IPR006655">
    <property type="entry name" value="Mopterin_OxRdtase_prok_CS"/>
</dbReference>
<feature type="domain" description="4Fe-4S Mo/W bis-MGD-type" evidence="5">
    <location>
        <begin position="21"/>
        <end position="77"/>
    </location>
</feature>
<dbReference type="Pfam" id="PF01568">
    <property type="entry name" value="Molydop_binding"/>
    <property type="match status" value="1"/>
</dbReference>